<dbReference type="OrthoDB" id="6767358at2759"/>
<dbReference type="Proteomes" id="UP001152888">
    <property type="component" value="Unassembled WGS sequence"/>
</dbReference>
<sequence>MSNTFTLTGYTSKLSANFYPPIELDISAEYGLGLIGFYSYNTIYNIDDQHNKISLTNEGDESNVVTLPEGVYEIEDIHNYIQHEIISMNDTYKERYEYKVDEMFSLKANTNTLKCELHSVFDIALSNSMATLLGFKNKIFPRNNTYTSNLPVNITPIRIIGVDCGLISGAYCNGHEMHTLYEFDIDVEPGFKLTTEPQNVIFMSVKPRGRQFIDNSTLEILDDVGKLANFRGEKIIIKLELRRLSSASWRRWDFYIT</sequence>
<protein>
    <submittedName>
        <fullName evidence="1">Uncharacterized protein</fullName>
    </submittedName>
</protein>
<organism evidence="1 2">
    <name type="scientific">Acanthoscelides obtectus</name>
    <name type="common">Bean weevil</name>
    <name type="synonym">Bruchus obtectus</name>
    <dbReference type="NCBI Taxonomy" id="200917"/>
    <lineage>
        <taxon>Eukaryota</taxon>
        <taxon>Metazoa</taxon>
        <taxon>Ecdysozoa</taxon>
        <taxon>Arthropoda</taxon>
        <taxon>Hexapoda</taxon>
        <taxon>Insecta</taxon>
        <taxon>Pterygota</taxon>
        <taxon>Neoptera</taxon>
        <taxon>Endopterygota</taxon>
        <taxon>Coleoptera</taxon>
        <taxon>Polyphaga</taxon>
        <taxon>Cucujiformia</taxon>
        <taxon>Chrysomeloidea</taxon>
        <taxon>Chrysomelidae</taxon>
        <taxon>Bruchinae</taxon>
        <taxon>Bruchini</taxon>
        <taxon>Acanthoscelides</taxon>
    </lineage>
</organism>
<keyword evidence="2" id="KW-1185">Reference proteome</keyword>
<proteinExistence type="predicted"/>
<reference evidence="1" key="1">
    <citation type="submission" date="2022-03" db="EMBL/GenBank/DDBJ databases">
        <authorList>
            <person name="Sayadi A."/>
        </authorList>
    </citation>
    <scope>NUCLEOTIDE SEQUENCE</scope>
</reference>
<evidence type="ECO:0000313" key="2">
    <source>
        <dbReference type="Proteomes" id="UP001152888"/>
    </source>
</evidence>
<dbReference type="AlphaFoldDB" id="A0A9P0KF32"/>
<comment type="caution">
    <text evidence="1">The sequence shown here is derived from an EMBL/GenBank/DDBJ whole genome shotgun (WGS) entry which is preliminary data.</text>
</comment>
<dbReference type="EMBL" id="CAKOFQ010006764">
    <property type="protein sequence ID" value="CAH1969430.1"/>
    <property type="molecule type" value="Genomic_DNA"/>
</dbReference>
<name>A0A9P0KF32_ACAOB</name>
<accession>A0A9P0KF32</accession>
<gene>
    <name evidence="1" type="ORF">ACAOBT_LOCUS8409</name>
</gene>
<evidence type="ECO:0000313" key="1">
    <source>
        <dbReference type="EMBL" id="CAH1969430.1"/>
    </source>
</evidence>